<keyword evidence="2" id="KW-1185">Reference proteome</keyword>
<sequence length="130" mass="14675">MSSDQIENMSEKEILVQILKTLISIDQRMDRLVPGDVSMTRKTSIEDDNEGPSTGLDVMTLLSLPEHLRTTATVLFELGESTAEDISQVTLKEGAVESGYLNQLVRMRHVKKYRAGRKVYFCIIDNKNID</sequence>
<reference evidence="2" key="1">
    <citation type="submission" date="2012-02" db="EMBL/GenBank/DDBJ databases">
        <title>Complete sequence of chromosome of Methanomethylovorans hollandica DSM 15978.</title>
        <authorList>
            <person name="Lucas S."/>
            <person name="Copeland A."/>
            <person name="Lapidus A."/>
            <person name="Glavina del Rio T."/>
            <person name="Dalin E."/>
            <person name="Tice H."/>
            <person name="Bruce D."/>
            <person name="Goodwin L."/>
            <person name="Pitluck S."/>
            <person name="Peters L."/>
            <person name="Mikhailova N."/>
            <person name="Held B."/>
            <person name="Kyrpides N."/>
            <person name="Mavromatis K."/>
            <person name="Ivanova N."/>
            <person name="Brettin T."/>
            <person name="Detter J.C."/>
            <person name="Han C."/>
            <person name="Larimer F."/>
            <person name="Land M."/>
            <person name="Hauser L."/>
            <person name="Markowitz V."/>
            <person name="Cheng J.-F."/>
            <person name="Hugenholtz P."/>
            <person name="Woyke T."/>
            <person name="Wu D."/>
            <person name="Spring S."/>
            <person name="Schroeder M."/>
            <person name="Brambilla E."/>
            <person name="Klenk H.-P."/>
            <person name="Eisen J.A."/>
        </authorList>
    </citation>
    <scope>NUCLEOTIDE SEQUENCE [LARGE SCALE GENOMIC DNA]</scope>
    <source>
        <strain evidence="2">DSM 15978 / NBRC 107637 / DMS1</strain>
    </source>
</reference>
<accession>L0L1S9</accession>
<dbReference type="EMBL" id="CP003362">
    <property type="protein sequence ID" value="AGB50239.1"/>
    <property type="molecule type" value="Genomic_DNA"/>
</dbReference>
<dbReference type="Proteomes" id="UP000010866">
    <property type="component" value="Chromosome"/>
</dbReference>
<protein>
    <submittedName>
        <fullName evidence="1">Uncharacterized protein</fullName>
    </submittedName>
</protein>
<dbReference type="STRING" id="867904.Metho_2073"/>
<name>L0L1S9_METHD</name>
<evidence type="ECO:0000313" key="1">
    <source>
        <dbReference type="EMBL" id="AGB50239.1"/>
    </source>
</evidence>
<dbReference type="HOGENOM" id="CLU_165235_0_0_2"/>
<dbReference type="KEGG" id="mhz:Metho_2073"/>
<dbReference type="AlphaFoldDB" id="L0L1S9"/>
<proteinExistence type="predicted"/>
<organism evidence="1 2">
    <name type="scientific">Methanomethylovorans hollandica (strain DSM 15978 / NBRC 107637 / DMS1)</name>
    <dbReference type="NCBI Taxonomy" id="867904"/>
    <lineage>
        <taxon>Archaea</taxon>
        <taxon>Methanobacteriati</taxon>
        <taxon>Methanobacteriota</taxon>
        <taxon>Stenosarchaea group</taxon>
        <taxon>Methanomicrobia</taxon>
        <taxon>Methanosarcinales</taxon>
        <taxon>Methanosarcinaceae</taxon>
        <taxon>Methanomethylovorans</taxon>
    </lineage>
</organism>
<evidence type="ECO:0000313" key="2">
    <source>
        <dbReference type="Proteomes" id="UP000010866"/>
    </source>
</evidence>
<gene>
    <name evidence="1" type="ordered locus">Metho_2073</name>
</gene>